<dbReference type="Proteomes" id="UP001597024">
    <property type="component" value="Unassembled WGS sequence"/>
</dbReference>
<dbReference type="EMBL" id="JBHTHX010000226">
    <property type="protein sequence ID" value="MFD0884781.1"/>
    <property type="molecule type" value="Genomic_DNA"/>
</dbReference>
<dbReference type="PRINTS" id="PR00039">
    <property type="entry name" value="HTHLYSR"/>
</dbReference>
<accession>A0ABW3DPS2</accession>
<keyword evidence="4" id="KW-0804">Transcription</keyword>
<reference evidence="7" key="1">
    <citation type="journal article" date="2019" name="Int. J. Syst. Evol. Microbiol.">
        <title>The Global Catalogue of Microorganisms (GCM) 10K type strain sequencing project: providing services to taxonomists for standard genome sequencing and annotation.</title>
        <authorList>
            <consortium name="The Broad Institute Genomics Platform"/>
            <consortium name="The Broad Institute Genome Sequencing Center for Infectious Disease"/>
            <person name="Wu L."/>
            <person name="Ma J."/>
        </authorList>
    </citation>
    <scope>NUCLEOTIDE SEQUENCE [LARGE SCALE GENOMIC DNA]</scope>
    <source>
        <strain evidence="7">CCUG 62974</strain>
    </source>
</reference>
<feature type="domain" description="HTH lysR-type" evidence="5">
    <location>
        <begin position="20"/>
        <end position="77"/>
    </location>
</feature>
<sequence length="325" mass="35134">MDHTFTRAKEADIDLLNGRLKLRHLVVVAAVADQGSVVRAADRLRLTQPAVTRCLRELEHILGVQLFVRRPRGMTPTPSGEAFLEHARAALAELRRAGERVSGLARGALGTVRVGTLLAGSSVLLPQAIADLKRTHPGVTVAVYEATFDTHAPRLLSGELDLIVGRLNPITRIGGLRQIKLCNEPMRLVVRREHPALALYDPALADLLAYPWILPLRQTALRHEVEQTFADEGLEPPTDLVECTSILIVRALLRQTDMIAVLPEPIAAADRDLASLAVPLERIRRPVGVTLPQGRPLAPLAALLLDRLKGRAAAIEGATAPAGPG</sequence>
<evidence type="ECO:0000256" key="2">
    <source>
        <dbReference type="ARBA" id="ARBA00023015"/>
    </source>
</evidence>
<dbReference type="InterPro" id="IPR050950">
    <property type="entry name" value="HTH-type_LysR_regulators"/>
</dbReference>
<evidence type="ECO:0000313" key="6">
    <source>
        <dbReference type="EMBL" id="MFD0884781.1"/>
    </source>
</evidence>
<gene>
    <name evidence="6" type="ORF">ACFQ08_09500</name>
</gene>
<dbReference type="PROSITE" id="PS50931">
    <property type="entry name" value="HTH_LYSR"/>
    <property type="match status" value="1"/>
</dbReference>
<proteinExistence type="inferred from homology"/>
<dbReference type="Pfam" id="PF03466">
    <property type="entry name" value="LysR_substrate"/>
    <property type="match status" value="1"/>
</dbReference>
<dbReference type="SUPFAM" id="SSF46785">
    <property type="entry name" value="Winged helix' DNA-binding domain"/>
    <property type="match status" value="1"/>
</dbReference>
<evidence type="ECO:0000313" key="7">
    <source>
        <dbReference type="Proteomes" id="UP001597024"/>
    </source>
</evidence>
<dbReference type="InterPro" id="IPR005119">
    <property type="entry name" value="LysR_subst-bd"/>
</dbReference>
<dbReference type="SUPFAM" id="SSF53850">
    <property type="entry name" value="Periplasmic binding protein-like II"/>
    <property type="match status" value="1"/>
</dbReference>
<keyword evidence="7" id="KW-1185">Reference proteome</keyword>
<evidence type="ECO:0000256" key="4">
    <source>
        <dbReference type="ARBA" id="ARBA00023163"/>
    </source>
</evidence>
<dbReference type="Gene3D" id="3.40.190.290">
    <property type="match status" value="1"/>
</dbReference>
<dbReference type="InterPro" id="IPR036388">
    <property type="entry name" value="WH-like_DNA-bd_sf"/>
</dbReference>
<dbReference type="Gene3D" id="1.10.10.10">
    <property type="entry name" value="Winged helix-like DNA-binding domain superfamily/Winged helix DNA-binding domain"/>
    <property type="match status" value="1"/>
</dbReference>
<name>A0ABW3DPS2_9ACTN</name>
<keyword evidence="2" id="KW-0805">Transcription regulation</keyword>
<dbReference type="InterPro" id="IPR000847">
    <property type="entry name" value="LysR_HTH_N"/>
</dbReference>
<comment type="caution">
    <text evidence="6">The sequence shown here is derived from an EMBL/GenBank/DDBJ whole genome shotgun (WGS) entry which is preliminary data.</text>
</comment>
<dbReference type="PANTHER" id="PTHR30419:SF8">
    <property type="entry name" value="NITROGEN ASSIMILATION TRANSCRIPTIONAL ACTIVATOR-RELATED"/>
    <property type="match status" value="1"/>
</dbReference>
<dbReference type="InterPro" id="IPR036390">
    <property type="entry name" value="WH_DNA-bd_sf"/>
</dbReference>
<dbReference type="PANTHER" id="PTHR30419">
    <property type="entry name" value="HTH-TYPE TRANSCRIPTIONAL REGULATOR YBHD"/>
    <property type="match status" value="1"/>
</dbReference>
<keyword evidence="3" id="KW-0238">DNA-binding</keyword>
<dbReference type="Pfam" id="PF00126">
    <property type="entry name" value="HTH_1"/>
    <property type="match status" value="1"/>
</dbReference>
<evidence type="ECO:0000256" key="3">
    <source>
        <dbReference type="ARBA" id="ARBA00023125"/>
    </source>
</evidence>
<protein>
    <submittedName>
        <fullName evidence="6">LysR substrate-binding domain-containing protein</fullName>
    </submittedName>
</protein>
<comment type="similarity">
    <text evidence="1">Belongs to the LysR transcriptional regulatory family.</text>
</comment>
<organism evidence="6 7">
    <name type="scientific">Streptosporangium algeriense</name>
    <dbReference type="NCBI Taxonomy" id="1682748"/>
    <lineage>
        <taxon>Bacteria</taxon>
        <taxon>Bacillati</taxon>
        <taxon>Actinomycetota</taxon>
        <taxon>Actinomycetes</taxon>
        <taxon>Streptosporangiales</taxon>
        <taxon>Streptosporangiaceae</taxon>
        <taxon>Streptosporangium</taxon>
    </lineage>
</organism>
<evidence type="ECO:0000256" key="1">
    <source>
        <dbReference type="ARBA" id="ARBA00009437"/>
    </source>
</evidence>
<evidence type="ECO:0000259" key="5">
    <source>
        <dbReference type="PROSITE" id="PS50931"/>
    </source>
</evidence>